<dbReference type="Proteomes" id="UP001569428">
    <property type="component" value="Unassembled WGS sequence"/>
</dbReference>
<organism evidence="1 2">
    <name type="scientific">Microbulbifer epialgicus</name>
    <dbReference type="NCBI Taxonomy" id="393907"/>
    <lineage>
        <taxon>Bacteria</taxon>
        <taxon>Pseudomonadati</taxon>
        <taxon>Pseudomonadota</taxon>
        <taxon>Gammaproteobacteria</taxon>
        <taxon>Cellvibrionales</taxon>
        <taxon>Microbulbiferaceae</taxon>
        <taxon>Microbulbifer</taxon>
    </lineage>
</organism>
<dbReference type="InterPro" id="IPR011042">
    <property type="entry name" value="6-blade_b-propeller_TolB-like"/>
</dbReference>
<dbReference type="Gene3D" id="2.120.10.30">
    <property type="entry name" value="TolB, C-terminal domain"/>
    <property type="match status" value="1"/>
</dbReference>
<accession>A0ABV4P3V6</accession>
<protein>
    <submittedName>
        <fullName evidence="1">TolB family protein</fullName>
    </submittedName>
</protein>
<dbReference type="EMBL" id="JBGMEK010000050">
    <property type="protein sequence ID" value="MFA0812672.1"/>
    <property type="molecule type" value="Genomic_DNA"/>
</dbReference>
<evidence type="ECO:0000313" key="2">
    <source>
        <dbReference type="Proteomes" id="UP001569428"/>
    </source>
</evidence>
<proteinExistence type="predicted"/>
<evidence type="ECO:0000313" key="1">
    <source>
        <dbReference type="EMBL" id="MFA0812672.1"/>
    </source>
</evidence>
<name>A0ABV4P3V6_9GAMM</name>
<comment type="caution">
    <text evidence="1">The sequence shown here is derived from an EMBL/GenBank/DDBJ whole genome shotgun (WGS) entry which is preliminary data.</text>
</comment>
<reference evidence="1 2" key="1">
    <citation type="submission" date="2024-08" db="EMBL/GenBank/DDBJ databases">
        <authorList>
            <person name="Ishaq N."/>
        </authorList>
    </citation>
    <scope>NUCLEOTIDE SEQUENCE [LARGE SCALE GENOMIC DNA]</scope>
    <source>
        <strain evidence="1 2">DSM 18651</strain>
    </source>
</reference>
<dbReference type="RefSeq" id="WP_371840374.1">
    <property type="nucleotide sequence ID" value="NZ_JBGMEK010000050.1"/>
</dbReference>
<gene>
    <name evidence="1" type="ORF">ACCI49_17295</name>
</gene>
<sequence>MNPMSSYPTLNIIAPDTKLNLYRPSIGPDGNTAIFEGWENDNPKILHCINDLKQNEPTRFLKTNDPAPQTRNDWCWASGEIVYCQGEYLNTTRCDGLESTRLNNTKHLIYGSWSQDGSTLAAMNQNQNLKPHPHTCLYSYNSREISVSNINGKDSKNNNMYGGMPSTDPTNYNTVAFAGQSAIETWHPNEDGKKEVCYNQNYNYIFLSKRKDDGTYFSTPLEPVEQLHNFEPSFQGRAPSWSPKGNRVAFESYRNSSTGDGYQIFIYNDSDPAGAPVAVTDPRFDCQHAKWFPCGTKLILSVKPEGGNHIWRIAWIDISSYVNQEQS</sequence>
<dbReference type="SUPFAM" id="SSF82171">
    <property type="entry name" value="DPP6 N-terminal domain-like"/>
    <property type="match status" value="1"/>
</dbReference>
<keyword evidence="2" id="KW-1185">Reference proteome</keyword>
<dbReference type="Pfam" id="PF07676">
    <property type="entry name" value="PD40"/>
    <property type="match status" value="1"/>
</dbReference>
<dbReference type="InterPro" id="IPR011659">
    <property type="entry name" value="WD40"/>
</dbReference>